<dbReference type="EMBL" id="HBDX01000434">
    <property type="protein sequence ID" value="CAD8219676.1"/>
    <property type="molecule type" value="Transcribed_RNA"/>
</dbReference>
<organism evidence="2">
    <name type="scientific">Ostreococcus sp. 'lucimarinus'</name>
    <dbReference type="NCBI Taxonomy" id="242159"/>
    <lineage>
        <taxon>Eukaryota</taxon>
        <taxon>Viridiplantae</taxon>
        <taxon>Chlorophyta</taxon>
        <taxon>Mamiellophyceae</taxon>
        <taxon>Mamiellales</taxon>
        <taxon>Bathycoccaceae</taxon>
        <taxon>Ostreococcus</taxon>
    </lineage>
</organism>
<feature type="coiled-coil region" evidence="1">
    <location>
        <begin position="18"/>
        <end position="52"/>
    </location>
</feature>
<evidence type="ECO:0000313" key="2">
    <source>
        <dbReference type="EMBL" id="CAD8219676.1"/>
    </source>
</evidence>
<name>A0A7R9SZB5_9CHLO</name>
<evidence type="ECO:0000256" key="1">
    <source>
        <dbReference type="SAM" id="Coils"/>
    </source>
</evidence>
<dbReference type="AlphaFoldDB" id="A0A7R9SZB5"/>
<protein>
    <submittedName>
        <fullName evidence="2">Uncharacterized protein</fullName>
    </submittedName>
</protein>
<accession>A0A7R9SZB5</accession>
<keyword evidence="1" id="KW-0175">Coiled coil</keyword>
<proteinExistence type="predicted"/>
<sequence>MHRASRASSIDDDTAQTLGLLQGQLRAQAREISRLQREVVDLHRERDVLAGKVLKPLNERFGDCVKDLIRETTWFKLKAVEETIDVNTYESTTRAAFDLAGARSMMEARFPDLKSAKITTREDIGAFGIEFKSRPFKGELMQFKARLNLEKLLNVAKAPTLALAPSPPFPWNGKTKWNPALESKMDIDGVSINAKYTMVHDSVSMDHLDFDVSTTHEEYGDLRVQRVSQHTAADDQLDINPGGCWRAGWAQRKGDFDLAANFMTDKGVELELSARRQFAKHFSAKALTRVAAREMEFQVGYEFTEELKGWEVVAKSVLTTQGLQNPTFQLNHAWEF</sequence>
<gene>
    <name evidence="2" type="ORF">OLUC0939_LOCUS395</name>
</gene>
<reference evidence="2" key="1">
    <citation type="submission" date="2021-01" db="EMBL/GenBank/DDBJ databases">
        <authorList>
            <person name="Corre E."/>
            <person name="Pelletier E."/>
            <person name="Niang G."/>
            <person name="Scheremetjew M."/>
            <person name="Finn R."/>
            <person name="Kale V."/>
            <person name="Holt S."/>
            <person name="Cochrane G."/>
            <person name="Meng A."/>
            <person name="Brown T."/>
            <person name="Cohen L."/>
        </authorList>
    </citation>
    <scope>NUCLEOTIDE SEQUENCE</scope>
    <source>
        <strain evidence="2">Clade-A-BCC118000</strain>
    </source>
</reference>